<keyword evidence="2" id="KW-1185">Reference proteome</keyword>
<dbReference type="EMBL" id="CM056741">
    <property type="protein sequence ID" value="KAJ8682024.1"/>
    <property type="molecule type" value="Genomic_DNA"/>
</dbReference>
<dbReference type="Proteomes" id="UP001239111">
    <property type="component" value="Chromosome 1"/>
</dbReference>
<reference evidence="1" key="1">
    <citation type="submission" date="2023-04" db="EMBL/GenBank/DDBJ databases">
        <title>A chromosome-level genome assembly of the parasitoid wasp Eretmocerus hayati.</title>
        <authorList>
            <person name="Zhong Y."/>
            <person name="Liu S."/>
            <person name="Liu Y."/>
        </authorList>
    </citation>
    <scope>NUCLEOTIDE SEQUENCE</scope>
    <source>
        <strain evidence="1">ZJU_SS_LIU_2023</strain>
    </source>
</reference>
<proteinExistence type="predicted"/>
<accession>A0ACC2PHG7</accession>
<gene>
    <name evidence="1" type="ORF">QAD02_017816</name>
</gene>
<evidence type="ECO:0000313" key="2">
    <source>
        <dbReference type="Proteomes" id="UP001239111"/>
    </source>
</evidence>
<evidence type="ECO:0000313" key="1">
    <source>
        <dbReference type="EMBL" id="KAJ8682024.1"/>
    </source>
</evidence>
<sequence length="350" mass="40180">MNISFAAIVAFGGLIFTAFIFAVWAQFLGFRERNWSFLNILTAQMGGSLECRGRMKLSEMVFQMSIYVATFIVVTLGSDYMYQIFILRQELPTIKTMQDLIDSNVDLIMDSGEYSTNEDLILNLVKDYRSPAKLLNRIQTRELAPGTPSFCIRSWAESLAINEMVNLCIEYSDYDEFILRSTDDWQIDKIDDPISVSMEILVLSKNTFFKNRLQEFMYLLIEAGLFVKWEKDLDEYRRSNGGLGQLHLQKNETDKVPLQDQFQPILGIGYAVALIGFLLELVWKIYIEKTELGRAVHAFYSDSRSASANNVIQRRQSSRMILVREMINVKLRDRVSANQAKTQLINPGAT</sequence>
<comment type="caution">
    <text evidence="1">The sequence shown here is derived from an EMBL/GenBank/DDBJ whole genome shotgun (WGS) entry which is preliminary data.</text>
</comment>
<organism evidence="1 2">
    <name type="scientific">Eretmocerus hayati</name>
    <dbReference type="NCBI Taxonomy" id="131215"/>
    <lineage>
        <taxon>Eukaryota</taxon>
        <taxon>Metazoa</taxon>
        <taxon>Ecdysozoa</taxon>
        <taxon>Arthropoda</taxon>
        <taxon>Hexapoda</taxon>
        <taxon>Insecta</taxon>
        <taxon>Pterygota</taxon>
        <taxon>Neoptera</taxon>
        <taxon>Endopterygota</taxon>
        <taxon>Hymenoptera</taxon>
        <taxon>Apocrita</taxon>
        <taxon>Proctotrupomorpha</taxon>
        <taxon>Chalcidoidea</taxon>
        <taxon>Aphelinidae</taxon>
        <taxon>Aphelininae</taxon>
        <taxon>Eretmocerus</taxon>
    </lineage>
</organism>
<protein>
    <submittedName>
        <fullName evidence="1">Uncharacterized protein</fullName>
    </submittedName>
</protein>
<name>A0ACC2PHG7_9HYME</name>